<keyword evidence="1" id="KW-0812">Transmembrane</keyword>
<name>A0ABP1RFR1_9HEXA</name>
<evidence type="ECO:0000256" key="2">
    <source>
        <dbReference type="SAM" id="SignalP"/>
    </source>
</evidence>
<organism evidence="4 5">
    <name type="scientific">Orchesella dallaii</name>
    <dbReference type="NCBI Taxonomy" id="48710"/>
    <lineage>
        <taxon>Eukaryota</taxon>
        <taxon>Metazoa</taxon>
        <taxon>Ecdysozoa</taxon>
        <taxon>Arthropoda</taxon>
        <taxon>Hexapoda</taxon>
        <taxon>Collembola</taxon>
        <taxon>Entomobryomorpha</taxon>
        <taxon>Entomobryoidea</taxon>
        <taxon>Orchesellidae</taxon>
        <taxon>Orchesellinae</taxon>
        <taxon>Orchesella</taxon>
    </lineage>
</organism>
<gene>
    <name evidence="3" type="ORF">ODALV1_LOCUS19454</name>
    <name evidence="4" type="ORF">ODALV1_LOCUS21496</name>
</gene>
<keyword evidence="2" id="KW-0732">Signal</keyword>
<dbReference type="EMBL" id="CAXLJM020000072">
    <property type="protein sequence ID" value="CAL8126650.1"/>
    <property type="molecule type" value="Genomic_DNA"/>
</dbReference>
<dbReference type="EMBL" id="CAXLJM020000065">
    <property type="protein sequence ID" value="CAL8121584.1"/>
    <property type="molecule type" value="Genomic_DNA"/>
</dbReference>
<feature type="chain" id="PRO_5045029716" evidence="2">
    <location>
        <begin position="22"/>
        <end position="125"/>
    </location>
</feature>
<evidence type="ECO:0000313" key="5">
    <source>
        <dbReference type="Proteomes" id="UP001642540"/>
    </source>
</evidence>
<proteinExistence type="predicted"/>
<evidence type="ECO:0000256" key="1">
    <source>
        <dbReference type="SAM" id="Phobius"/>
    </source>
</evidence>
<evidence type="ECO:0000313" key="4">
    <source>
        <dbReference type="EMBL" id="CAL8126650.1"/>
    </source>
</evidence>
<dbReference type="Proteomes" id="UP001642540">
    <property type="component" value="Unassembled WGS sequence"/>
</dbReference>
<feature type="signal peptide" evidence="2">
    <location>
        <begin position="1"/>
        <end position="21"/>
    </location>
</feature>
<comment type="caution">
    <text evidence="4">The sequence shown here is derived from an EMBL/GenBank/DDBJ whole genome shotgun (WGS) entry which is preliminary data.</text>
</comment>
<keyword evidence="5" id="KW-1185">Reference proteome</keyword>
<keyword evidence="1" id="KW-0472">Membrane</keyword>
<protein>
    <submittedName>
        <fullName evidence="4">Uncharacterized protein</fullName>
    </submittedName>
</protein>
<sequence length="125" mass="13283">MCKKCVLYALVLLSLGETCNGVWTSAVATLAKKGLQALATGGIFAGIDHAFETPTNAQGSGAVQIYTGKITSDSPEESYTVTIIIACSVGFLVLLVIGFCVLVFILKKFSQAQARNNDVEMQEMQ</sequence>
<reference evidence="4 5" key="1">
    <citation type="submission" date="2024-08" db="EMBL/GenBank/DDBJ databases">
        <authorList>
            <person name="Cucini C."/>
            <person name="Frati F."/>
        </authorList>
    </citation>
    <scope>NUCLEOTIDE SEQUENCE [LARGE SCALE GENOMIC DNA]</scope>
</reference>
<keyword evidence="1" id="KW-1133">Transmembrane helix</keyword>
<accession>A0ABP1RFR1</accession>
<feature type="transmembrane region" description="Helical" evidence="1">
    <location>
        <begin position="79"/>
        <end position="106"/>
    </location>
</feature>
<evidence type="ECO:0000313" key="3">
    <source>
        <dbReference type="EMBL" id="CAL8121584.1"/>
    </source>
</evidence>